<evidence type="ECO:0000313" key="9">
    <source>
        <dbReference type="Proteomes" id="UP000315082"/>
    </source>
</evidence>
<dbReference type="RefSeq" id="WP_145092668.1">
    <property type="nucleotide sequence ID" value="NZ_CP036348.1"/>
</dbReference>
<feature type="transmembrane region" description="Helical" evidence="6">
    <location>
        <begin position="299"/>
        <end position="325"/>
    </location>
</feature>
<evidence type="ECO:0000256" key="3">
    <source>
        <dbReference type="ARBA" id="ARBA00022692"/>
    </source>
</evidence>
<gene>
    <name evidence="8" type="ORF">Poly24_15420</name>
</gene>
<dbReference type="OrthoDB" id="263150at2"/>
<keyword evidence="4 6" id="KW-1133">Transmembrane helix</keyword>
<dbReference type="InterPro" id="IPR003004">
    <property type="entry name" value="GspF/PilC"/>
</dbReference>
<dbReference type="PANTHER" id="PTHR30012:SF0">
    <property type="entry name" value="TYPE II SECRETION SYSTEM PROTEIN F-RELATED"/>
    <property type="match status" value="1"/>
</dbReference>
<evidence type="ECO:0000256" key="4">
    <source>
        <dbReference type="ARBA" id="ARBA00022989"/>
    </source>
</evidence>
<dbReference type="Pfam" id="PF00482">
    <property type="entry name" value="T2SSF"/>
    <property type="match status" value="1"/>
</dbReference>
<dbReference type="Proteomes" id="UP000315082">
    <property type="component" value="Chromosome"/>
</dbReference>
<feature type="domain" description="Type II secretion system protein GspF" evidence="7">
    <location>
        <begin position="205"/>
        <end position="323"/>
    </location>
</feature>
<proteinExistence type="predicted"/>
<sequence length="332" mass="36460">MSTFHNQIRATLEQRDLLIPPLTALAAEMPNSWGQRDVQELIDLLRNETDVQAWLQHPRAAAWLPVIVGGFSPAETPHRIHLLFAQTMRQQQRQQGGGASLLYPFLILALTGVVGLGLSWAIVPTFAAMYRDFDLQLPLPTRFAVSISDRMIQSPLRQLMLAAGMIVLGFAIYRWWLDSPLCSQILSPKGSTRKVQAMAQAVGSVAELINVGASIPEALRISGRGCGHPLYKRELESLATAAENSTGALNQRSEATYFPANLLLALQPNDAGLPNIHLLRELSLLYHERGAQRIDWLRWLVGPLALVAVALVVGFVVIALFMPLISLVTSLG</sequence>
<evidence type="ECO:0000313" key="8">
    <source>
        <dbReference type="EMBL" id="QDV67838.1"/>
    </source>
</evidence>
<dbReference type="AlphaFoldDB" id="A0A518JQN3"/>
<dbReference type="GO" id="GO:0005886">
    <property type="term" value="C:plasma membrane"/>
    <property type="evidence" value="ECO:0007669"/>
    <property type="project" value="UniProtKB-SubCell"/>
</dbReference>
<dbReference type="InterPro" id="IPR018076">
    <property type="entry name" value="T2SS_GspF_dom"/>
</dbReference>
<organism evidence="8 9">
    <name type="scientific">Rosistilla carotiformis</name>
    <dbReference type="NCBI Taxonomy" id="2528017"/>
    <lineage>
        <taxon>Bacteria</taxon>
        <taxon>Pseudomonadati</taxon>
        <taxon>Planctomycetota</taxon>
        <taxon>Planctomycetia</taxon>
        <taxon>Pirellulales</taxon>
        <taxon>Pirellulaceae</taxon>
        <taxon>Rosistilla</taxon>
    </lineage>
</organism>
<evidence type="ECO:0000259" key="7">
    <source>
        <dbReference type="Pfam" id="PF00482"/>
    </source>
</evidence>
<comment type="subcellular location">
    <subcellularLocation>
        <location evidence="1">Cell membrane</location>
        <topology evidence="1">Multi-pass membrane protein</topology>
    </subcellularLocation>
</comment>
<accession>A0A518JQN3</accession>
<feature type="transmembrane region" description="Helical" evidence="6">
    <location>
        <begin position="101"/>
        <end position="123"/>
    </location>
</feature>
<keyword evidence="3 6" id="KW-0812">Transmembrane</keyword>
<protein>
    <submittedName>
        <fullName evidence="8">Type IV pilin biogenesis protein</fullName>
    </submittedName>
</protein>
<keyword evidence="9" id="KW-1185">Reference proteome</keyword>
<keyword evidence="5 6" id="KW-0472">Membrane</keyword>
<reference evidence="8 9" key="1">
    <citation type="submission" date="2019-02" db="EMBL/GenBank/DDBJ databases">
        <title>Deep-cultivation of Planctomycetes and their phenomic and genomic characterization uncovers novel biology.</title>
        <authorList>
            <person name="Wiegand S."/>
            <person name="Jogler M."/>
            <person name="Boedeker C."/>
            <person name="Pinto D."/>
            <person name="Vollmers J."/>
            <person name="Rivas-Marin E."/>
            <person name="Kohn T."/>
            <person name="Peeters S.H."/>
            <person name="Heuer A."/>
            <person name="Rast P."/>
            <person name="Oberbeckmann S."/>
            <person name="Bunk B."/>
            <person name="Jeske O."/>
            <person name="Meyerdierks A."/>
            <person name="Storesund J.E."/>
            <person name="Kallscheuer N."/>
            <person name="Luecker S."/>
            <person name="Lage O.M."/>
            <person name="Pohl T."/>
            <person name="Merkel B.J."/>
            <person name="Hornburger P."/>
            <person name="Mueller R.-W."/>
            <person name="Bruemmer F."/>
            <person name="Labrenz M."/>
            <person name="Spormann A.M."/>
            <person name="Op den Camp H."/>
            <person name="Overmann J."/>
            <person name="Amann R."/>
            <person name="Jetten M.S.M."/>
            <person name="Mascher T."/>
            <person name="Medema M.H."/>
            <person name="Devos D.P."/>
            <person name="Kaster A.-K."/>
            <person name="Ovreas L."/>
            <person name="Rohde M."/>
            <person name="Galperin M.Y."/>
            <person name="Jogler C."/>
        </authorList>
    </citation>
    <scope>NUCLEOTIDE SEQUENCE [LARGE SCALE GENOMIC DNA]</scope>
    <source>
        <strain evidence="8 9">Poly24</strain>
    </source>
</reference>
<evidence type="ECO:0000256" key="2">
    <source>
        <dbReference type="ARBA" id="ARBA00022475"/>
    </source>
</evidence>
<name>A0A518JQN3_9BACT</name>
<evidence type="ECO:0000256" key="1">
    <source>
        <dbReference type="ARBA" id="ARBA00004651"/>
    </source>
</evidence>
<evidence type="ECO:0000256" key="5">
    <source>
        <dbReference type="ARBA" id="ARBA00023136"/>
    </source>
</evidence>
<evidence type="ECO:0000256" key="6">
    <source>
        <dbReference type="SAM" id="Phobius"/>
    </source>
</evidence>
<dbReference type="PANTHER" id="PTHR30012">
    <property type="entry name" value="GENERAL SECRETION PATHWAY PROTEIN"/>
    <property type="match status" value="1"/>
</dbReference>
<feature type="transmembrane region" description="Helical" evidence="6">
    <location>
        <begin position="159"/>
        <end position="177"/>
    </location>
</feature>
<dbReference type="EMBL" id="CP036348">
    <property type="protein sequence ID" value="QDV67838.1"/>
    <property type="molecule type" value="Genomic_DNA"/>
</dbReference>
<keyword evidence="2" id="KW-1003">Cell membrane</keyword>
<dbReference type="KEGG" id="rcf:Poly24_15420"/>